<dbReference type="PANTHER" id="PTHR11711">
    <property type="entry name" value="ADP RIBOSYLATION FACTOR-RELATED"/>
    <property type="match status" value="1"/>
</dbReference>
<gene>
    <name evidence="11" type="ORF">GSOID_T00019609001</name>
</gene>
<evidence type="ECO:0000313" key="11">
    <source>
        <dbReference type="EMBL" id="CBY39065.1"/>
    </source>
</evidence>
<dbReference type="Pfam" id="PF00025">
    <property type="entry name" value="Arf"/>
    <property type="match status" value="1"/>
</dbReference>
<protein>
    <recommendedName>
        <fullName evidence="6">ADP-ribosylation factor-like protein 14</fullName>
    </recommendedName>
    <alternativeName>
        <fullName evidence="7">ADP-ribosylation factor 7</fullName>
    </alternativeName>
</protein>
<dbReference type="InterPro" id="IPR027417">
    <property type="entry name" value="P-loop_NTPase"/>
</dbReference>
<dbReference type="GO" id="GO:0005525">
    <property type="term" value="F:GTP binding"/>
    <property type="evidence" value="ECO:0007669"/>
    <property type="project" value="UniProtKB-KW"/>
</dbReference>
<dbReference type="EMBL" id="FN655414">
    <property type="protein sequence ID" value="CBY39065.1"/>
    <property type="molecule type" value="Genomic_DNA"/>
</dbReference>
<evidence type="ECO:0000256" key="4">
    <source>
        <dbReference type="ARBA" id="ARBA00054077"/>
    </source>
</evidence>
<dbReference type="FunFam" id="3.40.50.300:FF:000412">
    <property type="entry name" value="ADP-ribosylation factor 1"/>
    <property type="match status" value="1"/>
</dbReference>
<keyword evidence="9" id="KW-0460">Magnesium</keyword>
<dbReference type="Gene3D" id="3.40.50.300">
    <property type="entry name" value="P-loop containing nucleotide triphosphate hydrolases"/>
    <property type="match status" value="1"/>
</dbReference>
<feature type="binding site" evidence="9">
    <location>
        <position position="45"/>
    </location>
    <ligand>
        <name>Mg(2+)</name>
        <dbReference type="ChEBI" id="CHEBI:18420"/>
    </ligand>
</feature>
<dbReference type="SMART" id="SM00178">
    <property type="entry name" value="SAR"/>
    <property type="match status" value="1"/>
</dbReference>
<proteinExistence type="inferred from homology"/>
<dbReference type="InterPro" id="IPR024156">
    <property type="entry name" value="Small_GTPase_ARF"/>
</dbReference>
<evidence type="ECO:0000256" key="6">
    <source>
        <dbReference type="ARBA" id="ARBA00072405"/>
    </source>
</evidence>
<evidence type="ECO:0000256" key="2">
    <source>
        <dbReference type="ARBA" id="ARBA00022741"/>
    </source>
</evidence>
<dbReference type="SMART" id="SM00177">
    <property type="entry name" value="ARF"/>
    <property type="match status" value="1"/>
</dbReference>
<dbReference type="GO" id="GO:0046872">
    <property type="term" value="F:metal ion binding"/>
    <property type="evidence" value="ECO:0007669"/>
    <property type="project" value="UniProtKB-KW"/>
</dbReference>
<comment type="subunit">
    <text evidence="5">Interacts with ARL14EP.</text>
</comment>
<dbReference type="InterPro" id="IPR006689">
    <property type="entry name" value="Small_GTPase_ARF/SAR"/>
</dbReference>
<dbReference type="PRINTS" id="PR00328">
    <property type="entry name" value="SAR1GTPBP"/>
</dbReference>
<evidence type="ECO:0000256" key="5">
    <source>
        <dbReference type="ARBA" id="ARBA00061881"/>
    </source>
</evidence>
<feature type="binding site" evidence="8">
    <location>
        <begin position="38"/>
        <end position="45"/>
    </location>
    <ligand>
        <name>GTP</name>
        <dbReference type="ChEBI" id="CHEBI:37565"/>
    </ligand>
</feature>
<dbReference type="GO" id="GO:0030010">
    <property type="term" value="P:establishment of cell polarity"/>
    <property type="evidence" value="ECO:0007669"/>
    <property type="project" value="UniProtKB-ARBA"/>
</dbReference>
<evidence type="ECO:0000256" key="8">
    <source>
        <dbReference type="PIRSR" id="PIRSR606689-1"/>
    </source>
</evidence>
<dbReference type="PROSITE" id="PS51417">
    <property type="entry name" value="ARF"/>
    <property type="match status" value="1"/>
</dbReference>
<feature type="binding site" evidence="8">
    <location>
        <position position="85"/>
    </location>
    <ligand>
        <name>GTP</name>
        <dbReference type="ChEBI" id="CHEBI:37565"/>
    </ligand>
</feature>
<evidence type="ECO:0000256" key="7">
    <source>
        <dbReference type="ARBA" id="ARBA00077764"/>
    </source>
</evidence>
<dbReference type="AlphaFoldDB" id="E4YUC6"/>
<evidence type="ECO:0000256" key="10">
    <source>
        <dbReference type="RuleBase" id="RU003925"/>
    </source>
</evidence>
<dbReference type="InterPro" id="IPR005225">
    <property type="entry name" value="Small_GTP-bd"/>
</dbReference>
<comment type="similarity">
    <text evidence="1 10">Belongs to the small GTPase superfamily. Arf family.</text>
</comment>
<keyword evidence="9" id="KW-0479">Metal-binding</keyword>
<feature type="binding site" evidence="8">
    <location>
        <begin position="143"/>
        <end position="146"/>
    </location>
    <ligand>
        <name>GTP</name>
        <dbReference type="ChEBI" id="CHEBI:37565"/>
    </ligand>
</feature>
<dbReference type="NCBIfam" id="TIGR00231">
    <property type="entry name" value="small_GTP"/>
    <property type="match status" value="1"/>
</dbReference>
<keyword evidence="3 8" id="KW-0342">GTP-binding</keyword>
<comment type="function">
    <text evidence="4">GTPase that recruits MYO1E to MHC class II-containing vesicles via the effector protein ARL14EP and hence controls the movement of these vesicles along the actin cytoskeleton in dendritic cells.</text>
</comment>
<dbReference type="SUPFAM" id="SSF52540">
    <property type="entry name" value="P-loop containing nucleoside triphosphate hydrolases"/>
    <property type="match status" value="1"/>
</dbReference>
<dbReference type="CDD" id="cd00878">
    <property type="entry name" value="Arf_Arl"/>
    <property type="match status" value="1"/>
</dbReference>
<dbReference type="Proteomes" id="UP000011014">
    <property type="component" value="Unassembled WGS sequence"/>
</dbReference>
<feature type="binding site" evidence="9">
    <location>
        <position position="62"/>
    </location>
    <ligand>
        <name>Mg(2+)</name>
        <dbReference type="ChEBI" id="CHEBI:18420"/>
    </ligand>
</feature>
<accession>E4YUC6</accession>
<keyword evidence="2 8" id="KW-0547">Nucleotide-binding</keyword>
<dbReference type="GO" id="GO:0003924">
    <property type="term" value="F:GTPase activity"/>
    <property type="evidence" value="ECO:0007669"/>
    <property type="project" value="InterPro"/>
</dbReference>
<name>E4YUC6_OIKDI</name>
<sequence length="203" mass="22761">MVLFLSSYVVLSRADLKRQQRTGTSSARGEPQKVAMIGLDAAGKTTILYKLKLQETVTSVPTIGFNVETLDIAAGLEMTVWDIGGQDVIRPLWRHYYQNLDGIIWIVDSQDNQRFDESFNEFQNVLNDDNLPGGDLPILIYANKQDLPGAAKPDKITSHFGLMNMRRTNWHVQGSNAVTGEGLIEGMDNFAKMVKNHVRNSRH</sequence>
<evidence type="ECO:0000256" key="9">
    <source>
        <dbReference type="PIRSR" id="PIRSR606689-2"/>
    </source>
</evidence>
<evidence type="ECO:0000256" key="1">
    <source>
        <dbReference type="ARBA" id="ARBA00010290"/>
    </source>
</evidence>
<reference evidence="11" key="1">
    <citation type="journal article" date="2010" name="Science">
        <title>Plasticity of animal genome architecture unmasked by rapid evolution of a pelagic tunicate.</title>
        <authorList>
            <person name="Denoeud F."/>
            <person name="Henriet S."/>
            <person name="Mungpakdee S."/>
            <person name="Aury J.M."/>
            <person name="Da Silva C."/>
            <person name="Brinkmann H."/>
            <person name="Mikhaleva J."/>
            <person name="Olsen L.C."/>
            <person name="Jubin C."/>
            <person name="Canestro C."/>
            <person name="Bouquet J.M."/>
            <person name="Danks G."/>
            <person name="Poulain J."/>
            <person name="Campsteijn C."/>
            <person name="Adamski M."/>
            <person name="Cross I."/>
            <person name="Yadetie F."/>
            <person name="Muffato M."/>
            <person name="Louis A."/>
            <person name="Butcher S."/>
            <person name="Tsagkogeorga G."/>
            <person name="Konrad A."/>
            <person name="Singh S."/>
            <person name="Jensen M.F."/>
            <person name="Cong E.H."/>
            <person name="Eikeseth-Otteraa H."/>
            <person name="Noel B."/>
            <person name="Anthouard V."/>
            <person name="Porcel B.M."/>
            <person name="Kachouri-Lafond R."/>
            <person name="Nishino A."/>
            <person name="Ugolini M."/>
            <person name="Chourrout P."/>
            <person name="Nishida H."/>
            <person name="Aasland R."/>
            <person name="Huzurbazar S."/>
            <person name="Westhof E."/>
            <person name="Delsuc F."/>
            <person name="Lehrach H."/>
            <person name="Reinhardt R."/>
            <person name="Weissenbach J."/>
            <person name="Roy S.W."/>
            <person name="Artiguenave F."/>
            <person name="Postlethwait J.H."/>
            <person name="Manak J.R."/>
            <person name="Thompson E.M."/>
            <person name="Jaillon O."/>
            <person name="Du Pasquier L."/>
            <person name="Boudinot P."/>
            <person name="Liberles D.A."/>
            <person name="Volff J.N."/>
            <person name="Philippe H."/>
            <person name="Lenhard B."/>
            <person name="Roest Crollius H."/>
            <person name="Wincker P."/>
            <person name="Chourrout D."/>
        </authorList>
    </citation>
    <scope>NUCLEOTIDE SEQUENCE [LARGE SCALE GENOMIC DNA]</scope>
</reference>
<organism evidence="11">
    <name type="scientific">Oikopleura dioica</name>
    <name type="common">Tunicate</name>
    <dbReference type="NCBI Taxonomy" id="34765"/>
    <lineage>
        <taxon>Eukaryota</taxon>
        <taxon>Metazoa</taxon>
        <taxon>Chordata</taxon>
        <taxon>Tunicata</taxon>
        <taxon>Appendicularia</taxon>
        <taxon>Copelata</taxon>
        <taxon>Oikopleuridae</taxon>
        <taxon>Oikopleura</taxon>
    </lineage>
</organism>
<evidence type="ECO:0000256" key="3">
    <source>
        <dbReference type="ARBA" id="ARBA00023134"/>
    </source>
</evidence>